<dbReference type="GO" id="GO:0046872">
    <property type="term" value="F:metal ion binding"/>
    <property type="evidence" value="ECO:0007669"/>
    <property type="project" value="UniProtKB-KW"/>
</dbReference>
<evidence type="ECO:0000256" key="2">
    <source>
        <dbReference type="ARBA" id="ARBA00022617"/>
    </source>
</evidence>
<sequence length="203" mass="22961">MASGRRTSDNLRNSRADGRRQPGAQGVSPLRRSAHERPKDLASLTDRDLRLGRATWFKNVDATPDFGMVIFKELFRQYPDVESYFLHLRGNAGSIFDSRTFRSHMTERVVPKLKEVFEALDKPEHLNEVMTKLGLYHAKLGVSGHLVENMLSVILDALKSVMHTKMQPDEETAVRTCLKSAFAIAIDTINNYEKENKQAATDS</sequence>
<comment type="similarity">
    <text evidence="6">Belongs to the globin family.</text>
</comment>
<feature type="region of interest" description="Disordered" evidence="7">
    <location>
        <begin position="1"/>
        <end position="41"/>
    </location>
</feature>
<dbReference type="GO" id="GO:0020037">
    <property type="term" value="F:heme binding"/>
    <property type="evidence" value="ECO:0007669"/>
    <property type="project" value="InterPro"/>
</dbReference>
<dbReference type="InterPro" id="IPR044399">
    <property type="entry name" value="Mb-like_M"/>
</dbReference>
<dbReference type="GO" id="GO:0005344">
    <property type="term" value="F:oxygen carrier activity"/>
    <property type="evidence" value="ECO:0007669"/>
    <property type="project" value="UniProtKB-KW"/>
</dbReference>
<dbReference type="SUPFAM" id="SSF46458">
    <property type="entry name" value="Globin-like"/>
    <property type="match status" value="1"/>
</dbReference>
<evidence type="ECO:0000256" key="3">
    <source>
        <dbReference type="ARBA" id="ARBA00022621"/>
    </source>
</evidence>
<keyword evidence="4" id="KW-0479">Metal-binding</keyword>
<dbReference type="PROSITE" id="PS01033">
    <property type="entry name" value="GLOBIN"/>
    <property type="match status" value="1"/>
</dbReference>
<gene>
    <name evidence="9" type="ORF">g.2446</name>
</gene>
<reference evidence="9" key="1">
    <citation type="submission" date="2015-11" db="EMBL/GenBank/DDBJ databases">
        <title>De novo transcriptome assembly of four potential Pierce s Disease insect vectors from Arizona vineyards.</title>
        <authorList>
            <person name="Tassone E.E."/>
        </authorList>
    </citation>
    <scope>NUCLEOTIDE SEQUENCE</scope>
</reference>
<dbReference type="InterPro" id="IPR050532">
    <property type="entry name" value="Globin-like_OT"/>
</dbReference>
<evidence type="ECO:0000256" key="7">
    <source>
        <dbReference type="SAM" id="MobiDB-lite"/>
    </source>
</evidence>
<evidence type="ECO:0000256" key="4">
    <source>
        <dbReference type="ARBA" id="ARBA00022723"/>
    </source>
</evidence>
<protein>
    <recommendedName>
        <fullName evidence="8">Globin domain-containing protein</fullName>
    </recommendedName>
</protein>
<dbReference type="AlphaFoldDB" id="A0A1B6JRB7"/>
<dbReference type="PANTHER" id="PTHR46458">
    <property type="entry name" value="BLR2807 PROTEIN"/>
    <property type="match status" value="1"/>
</dbReference>
<keyword evidence="2 6" id="KW-0349">Heme</keyword>
<name>A0A1B6JRB7_9HEMI</name>
<dbReference type="InterPro" id="IPR012292">
    <property type="entry name" value="Globin/Proto"/>
</dbReference>
<organism evidence="9">
    <name type="scientific">Homalodisca liturata</name>
    <dbReference type="NCBI Taxonomy" id="320908"/>
    <lineage>
        <taxon>Eukaryota</taxon>
        <taxon>Metazoa</taxon>
        <taxon>Ecdysozoa</taxon>
        <taxon>Arthropoda</taxon>
        <taxon>Hexapoda</taxon>
        <taxon>Insecta</taxon>
        <taxon>Pterygota</taxon>
        <taxon>Neoptera</taxon>
        <taxon>Paraneoptera</taxon>
        <taxon>Hemiptera</taxon>
        <taxon>Auchenorrhyncha</taxon>
        <taxon>Membracoidea</taxon>
        <taxon>Cicadellidae</taxon>
        <taxon>Cicadellinae</taxon>
        <taxon>Proconiini</taxon>
        <taxon>Homalodisca</taxon>
    </lineage>
</organism>
<evidence type="ECO:0000256" key="6">
    <source>
        <dbReference type="RuleBase" id="RU000356"/>
    </source>
</evidence>
<dbReference type="Gene3D" id="1.10.490.10">
    <property type="entry name" value="Globins"/>
    <property type="match status" value="1"/>
</dbReference>
<keyword evidence="1 6" id="KW-0813">Transport</keyword>
<dbReference type="GO" id="GO:0019825">
    <property type="term" value="F:oxygen binding"/>
    <property type="evidence" value="ECO:0007669"/>
    <property type="project" value="InterPro"/>
</dbReference>
<dbReference type="InterPro" id="IPR000971">
    <property type="entry name" value="Globin"/>
</dbReference>
<feature type="compositionally biased region" description="Basic and acidic residues" evidence="7">
    <location>
        <begin position="1"/>
        <end position="20"/>
    </location>
</feature>
<dbReference type="InterPro" id="IPR009050">
    <property type="entry name" value="Globin-like_sf"/>
</dbReference>
<evidence type="ECO:0000256" key="5">
    <source>
        <dbReference type="ARBA" id="ARBA00023004"/>
    </source>
</evidence>
<proteinExistence type="inferred from homology"/>
<dbReference type="EMBL" id="GECU01006263">
    <property type="protein sequence ID" value="JAT01444.1"/>
    <property type="molecule type" value="Transcribed_RNA"/>
</dbReference>
<evidence type="ECO:0000313" key="9">
    <source>
        <dbReference type="EMBL" id="JAT01444.1"/>
    </source>
</evidence>
<keyword evidence="3 6" id="KW-0561">Oxygen transport</keyword>
<dbReference type="CDD" id="cd01040">
    <property type="entry name" value="Mb-like"/>
    <property type="match status" value="1"/>
</dbReference>
<accession>A0A1B6JRB7</accession>
<keyword evidence="5" id="KW-0408">Iron</keyword>
<dbReference type="PANTHER" id="PTHR46458:SF1">
    <property type="entry name" value="GEO09476P1"/>
    <property type="match status" value="1"/>
</dbReference>
<feature type="domain" description="Globin" evidence="8">
    <location>
        <begin position="43"/>
        <end position="190"/>
    </location>
</feature>
<dbReference type="Pfam" id="PF00042">
    <property type="entry name" value="Globin"/>
    <property type="match status" value="1"/>
</dbReference>
<evidence type="ECO:0000259" key="8">
    <source>
        <dbReference type="PROSITE" id="PS01033"/>
    </source>
</evidence>
<evidence type="ECO:0000256" key="1">
    <source>
        <dbReference type="ARBA" id="ARBA00022448"/>
    </source>
</evidence>